<proteinExistence type="predicted"/>
<accession>A0ABV2CXH7</accession>
<dbReference type="Pfam" id="PF13770">
    <property type="entry name" value="DUF4169"/>
    <property type="match status" value="1"/>
</dbReference>
<name>A0ABV2CXH7_9SPHN</name>
<dbReference type="Proteomes" id="UP001548713">
    <property type="component" value="Unassembled WGS sequence"/>
</dbReference>
<evidence type="ECO:0000256" key="1">
    <source>
        <dbReference type="SAM" id="MobiDB-lite"/>
    </source>
</evidence>
<evidence type="ECO:0000313" key="3">
    <source>
        <dbReference type="Proteomes" id="UP001548713"/>
    </source>
</evidence>
<sequence length="64" mass="7089">MAEIVNLRQARKAKKRATDAADAQASRALHGVTKAERLQTKQEADRLSRTVDGARLDDRSGNRD</sequence>
<evidence type="ECO:0000313" key="2">
    <source>
        <dbReference type="EMBL" id="MET1754302.1"/>
    </source>
</evidence>
<protein>
    <submittedName>
        <fullName evidence="2">DUF4169 family protein</fullName>
    </submittedName>
</protein>
<keyword evidence="3" id="KW-1185">Reference proteome</keyword>
<dbReference type="InterPro" id="IPR025227">
    <property type="entry name" value="DUF4169"/>
</dbReference>
<dbReference type="RefSeq" id="WP_353982709.1">
    <property type="nucleotide sequence ID" value="NZ_JBEWLY010000007.1"/>
</dbReference>
<feature type="region of interest" description="Disordered" evidence="1">
    <location>
        <begin position="1"/>
        <end position="64"/>
    </location>
</feature>
<gene>
    <name evidence="2" type="ORF">ABVV53_02320</name>
</gene>
<organism evidence="2 3">
    <name type="scientific">Novosphingobium kalidii</name>
    <dbReference type="NCBI Taxonomy" id="3230299"/>
    <lineage>
        <taxon>Bacteria</taxon>
        <taxon>Pseudomonadati</taxon>
        <taxon>Pseudomonadota</taxon>
        <taxon>Alphaproteobacteria</taxon>
        <taxon>Sphingomonadales</taxon>
        <taxon>Sphingomonadaceae</taxon>
        <taxon>Novosphingobium</taxon>
    </lineage>
</organism>
<feature type="compositionally biased region" description="Basic and acidic residues" evidence="1">
    <location>
        <begin position="33"/>
        <end position="64"/>
    </location>
</feature>
<dbReference type="EMBL" id="JBEWLY010000007">
    <property type="protein sequence ID" value="MET1754302.1"/>
    <property type="molecule type" value="Genomic_DNA"/>
</dbReference>
<reference evidence="2 3" key="1">
    <citation type="submission" date="2024-07" db="EMBL/GenBank/DDBJ databases">
        <title>Novosphingobium kalidii RD2P27.</title>
        <authorList>
            <person name="Sun J.-Q."/>
        </authorList>
    </citation>
    <scope>NUCLEOTIDE SEQUENCE [LARGE SCALE GENOMIC DNA]</scope>
    <source>
        <strain evidence="2 3">RD2P27</strain>
    </source>
</reference>
<comment type="caution">
    <text evidence="2">The sequence shown here is derived from an EMBL/GenBank/DDBJ whole genome shotgun (WGS) entry which is preliminary data.</text>
</comment>